<dbReference type="InterPro" id="IPR018688">
    <property type="entry name" value="PpoB2-like"/>
</dbReference>
<keyword evidence="1" id="KW-0812">Transmembrane</keyword>
<dbReference type="Pfam" id="PF09948">
    <property type="entry name" value="PpoB2"/>
    <property type="match status" value="1"/>
</dbReference>
<dbReference type="AlphaFoldDB" id="A0A6J4HVP8"/>
<protein>
    <recommendedName>
        <fullName evidence="3">DUF2182 domain-containing protein</fullName>
    </recommendedName>
</protein>
<keyword evidence="1" id="KW-1133">Transmembrane helix</keyword>
<dbReference type="EMBL" id="CADCTF010000063">
    <property type="protein sequence ID" value="CAA9233083.1"/>
    <property type="molecule type" value="Genomic_DNA"/>
</dbReference>
<gene>
    <name evidence="2" type="ORF">AVDCRST_MAG50-1283</name>
</gene>
<accession>A0A6J4HVP8</accession>
<feature type="transmembrane region" description="Helical" evidence="1">
    <location>
        <begin position="226"/>
        <end position="243"/>
    </location>
</feature>
<feature type="transmembrane region" description="Helical" evidence="1">
    <location>
        <begin position="58"/>
        <end position="81"/>
    </location>
</feature>
<organism evidence="2">
    <name type="scientific">uncultured Acidimicrobiales bacterium</name>
    <dbReference type="NCBI Taxonomy" id="310071"/>
    <lineage>
        <taxon>Bacteria</taxon>
        <taxon>Bacillati</taxon>
        <taxon>Actinomycetota</taxon>
        <taxon>Acidimicrobiia</taxon>
        <taxon>Acidimicrobiales</taxon>
        <taxon>environmental samples</taxon>
    </lineage>
</organism>
<evidence type="ECO:0000313" key="2">
    <source>
        <dbReference type="EMBL" id="CAA9233083.1"/>
    </source>
</evidence>
<evidence type="ECO:0008006" key="3">
    <source>
        <dbReference type="Google" id="ProtNLM"/>
    </source>
</evidence>
<feature type="transmembrane region" description="Helical" evidence="1">
    <location>
        <begin position="93"/>
        <end position="117"/>
    </location>
</feature>
<feature type="transmembrane region" description="Helical" evidence="1">
    <location>
        <begin position="194"/>
        <end position="214"/>
    </location>
</feature>
<proteinExistence type="predicted"/>
<name>A0A6J4HVP8_9ACTN</name>
<sequence length="244" mass="24883">MALASGPLVGRFGALPPTVALVGLASAGWVALLAAHLHPVGGHAHHHVAATRAVEGVLGPWVVMVLATMALAAVPLAQHVFANSLRWRRRRAAALAVSAYLGAWCLAGVPVAAAVIALERTVLDHRRSALVASATLLVAAVWQISPSRRRLAARCRRTVPLPLRGLRADAASVRFGLQQAAGCLISCGPLMLSMALLTGAVHLLVAAMVTAIVACERLVGLHASGRSAAAAGITLGAVVVALSG</sequence>
<feature type="transmembrane region" description="Helical" evidence="1">
    <location>
        <begin position="129"/>
        <end position="147"/>
    </location>
</feature>
<keyword evidence="1" id="KW-0472">Membrane</keyword>
<feature type="transmembrane region" description="Helical" evidence="1">
    <location>
        <begin position="12"/>
        <end position="38"/>
    </location>
</feature>
<evidence type="ECO:0000256" key="1">
    <source>
        <dbReference type="SAM" id="Phobius"/>
    </source>
</evidence>
<reference evidence="2" key="1">
    <citation type="submission" date="2020-02" db="EMBL/GenBank/DDBJ databases">
        <authorList>
            <person name="Meier V. D."/>
        </authorList>
    </citation>
    <scope>NUCLEOTIDE SEQUENCE</scope>
    <source>
        <strain evidence="2">AVDCRST_MAG50</strain>
    </source>
</reference>